<dbReference type="InterPro" id="IPR036388">
    <property type="entry name" value="WH-like_DNA-bd_sf"/>
</dbReference>
<accession>A0A1R1EAV0</accession>
<organism evidence="5 6">
    <name type="scientific">Paenibacillus rhizosphaerae</name>
    <dbReference type="NCBI Taxonomy" id="297318"/>
    <lineage>
        <taxon>Bacteria</taxon>
        <taxon>Bacillati</taxon>
        <taxon>Bacillota</taxon>
        <taxon>Bacilli</taxon>
        <taxon>Bacillales</taxon>
        <taxon>Paenibacillaceae</taxon>
        <taxon>Paenibacillus</taxon>
    </lineage>
</organism>
<dbReference type="PANTHER" id="PTHR33164">
    <property type="entry name" value="TRANSCRIPTIONAL REGULATOR, MARR FAMILY"/>
    <property type="match status" value="1"/>
</dbReference>
<dbReference type="InterPro" id="IPR039422">
    <property type="entry name" value="MarR/SlyA-like"/>
</dbReference>
<dbReference type="GO" id="GO:0003700">
    <property type="term" value="F:DNA-binding transcription factor activity"/>
    <property type="evidence" value="ECO:0007669"/>
    <property type="project" value="InterPro"/>
</dbReference>
<name>A0A1R1EAV0_9BACL</name>
<protein>
    <submittedName>
        <fullName evidence="5">MarR family transcriptional regulator</fullName>
    </submittedName>
</protein>
<keyword evidence="2" id="KW-0238">DNA-binding</keyword>
<dbReference type="InterPro" id="IPR036390">
    <property type="entry name" value="WH_DNA-bd_sf"/>
</dbReference>
<reference evidence="5 6" key="1">
    <citation type="submission" date="2016-11" db="EMBL/GenBank/DDBJ databases">
        <title>Paenibacillus species isolates.</title>
        <authorList>
            <person name="Beno S.M."/>
        </authorList>
    </citation>
    <scope>NUCLEOTIDE SEQUENCE [LARGE SCALE GENOMIC DNA]</scope>
    <source>
        <strain evidence="5 6">FSL R5-0378</strain>
    </source>
</reference>
<comment type="caution">
    <text evidence="5">The sequence shown here is derived from an EMBL/GenBank/DDBJ whole genome shotgun (WGS) entry which is preliminary data.</text>
</comment>
<evidence type="ECO:0000256" key="1">
    <source>
        <dbReference type="ARBA" id="ARBA00023015"/>
    </source>
</evidence>
<dbReference type="Gene3D" id="1.10.10.10">
    <property type="entry name" value="Winged helix-like DNA-binding domain superfamily/Winged helix DNA-binding domain"/>
    <property type="match status" value="1"/>
</dbReference>
<dbReference type="PANTHER" id="PTHR33164:SF99">
    <property type="entry name" value="MARR FAMILY REGULATORY PROTEIN"/>
    <property type="match status" value="1"/>
</dbReference>
<sequence>MSKTFPYNQDLASLLSLSFSAMNQELHNRLKEAGFGDVRPAHSFLFQGLMPDGATAKTLVAHLGISKQAVSQMLDYLEECGYVARKPHPSDGRGKMVVLTERGWSLVRTKENIYKEIEQRWARMIGSDHMKTLQQDLKHIIENVNEEDLQHPLRPVW</sequence>
<dbReference type="Proteomes" id="UP000187172">
    <property type="component" value="Unassembled WGS sequence"/>
</dbReference>
<dbReference type="PRINTS" id="PR00598">
    <property type="entry name" value="HTHMARR"/>
</dbReference>
<gene>
    <name evidence="5" type="ORF">BK138_31340</name>
</gene>
<evidence type="ECO:0000313" key="5">
    <source>
        <dbReference type="EMBL" id="OMF48852.1"/>
    </source>
</evidence>
<dbReference type="Pfam" id="PF12802">
    <property type="entry name" value="MarR_2"/>
    <property type="match status" value="1"/>
</dbReference>
<dbReference type="AlphaFoldDB" id="A0A1R1EAV0"/>
<dbReference type="PROSITE" id="PS01117">
    <property type="entry name" value="HTH_MARR_1"/>
    <property type="match status" value="1"/>
</dbReference>
<dbReference type="GO" id="GO:0006950">
    <property type="term" value="P:response to stress"/>
    <property type="evidence" value="ECO:0007669"/>
    <property type="project" value="TreeGrafter"/>
</dbReference>
<dbReference type="PROSITE" id="PS50995">
    <property type="entry name" value="HTH_MARR_2"/>
    <property type="match status" value="1"/>
</dbReference>
<evidence type="ECO:0000259" key="4">
    <source>
        <dbReference type="PROSITE" id="PS50995"/>
    </source>
</evidence>
<dbReference type="InterPro" id="IPR011991">
    <property type="entry name" value="ArsR-like_HTH"/>
</dbReference>
<dbReference type="SUPFAM" id="SSF46785">
    <property type="entry name" value="Winged helix' DNA-binding domain"/>
    <property type="match status" value="1"/>
</dbReference>
<dbReference type="STRING" id="297318.BK138_31340"/>
<evidence type="ECO:0000256" key="2">
    <source>
        <dbReference type="ARBA" id="ARBA00023125"/>
    </source>
</evidence>
<dbReference type="GO" id="GO:0003677">
    <property type="term" value="F:DNA binding"/>
    <property type="evidence" value="ECO:0007669"/>
    <property type="project" value="UniProtKB-KW"/>
</dbReference>
<feature type="domain" description="HTH marR-type" evidence="4">
    <location>
        <begin position="8"/>
        <end position="142"/>
    </location>
</feature>
<dbReference type="EMBL" id="MRTP01000016">
    <property type="protein sequence ID" value="OMF48852.1"/>
    <property type="molecule type" value="Genomic_DNA"/>
</dbReference>
<keyword evidence="6" id="KW-1185">Reference proteome</keyword>
<proteinExistence type="predicted"/>
<evidence type="ECO:0000313" key="6">
    <source>
        <dbReference type="Proteomes" id="UP000187172"/>
    </source>
</evidence>
<dbReference type="SMART" id="SM00347">
    <property type="entry name" value="HTH_MARR"/>
    <property type="match status" value="1"/>
</dbReference>
<dbReference type="RefSeq" id="WP_076175964.1">
    <property type="nucleotide sequence ID" value="NZ_MRTP01000016.1"/>
</dbReference>
<evidence type="ECO:0000256" key="3">
    <source>
        <dbReference type="ARBA" id="ARBA00023163"/>
    </source>
</evidence>
<dbReference type="InterPro" id="IPR000835">
    <property type="entry name" value="HTH_MarR-typ"/>
</dbReference>
<dbReference type="CDD" id="cd00090">
    <property type="entry name" value="HTH_ARSR"/>
    <property type="match status" value="1"/>
</dbReference>
<dbReference type="InterPro" id="IPR023187">
    <property type="entry name" value="Tscrpt_reg_MarR-type_CS"/>
</dbReference>
<keyword evidence="3" id="KW-0804">Transcription</keyword>
<keyword evidence="1" id="KW-0805">Transcription regulation</keyword>